<reference evidence="1 2" key="1">
    <citation type="journal article" date="2020" name="Mol. Biol. Evol.">
        <title>Distinct Expression and Methylation Patterns for Genes with Different Fates following a Single Whole-Genome Duplication in Flowering Plants.</title>
        <authorList>
            <person name="Shi T."/>
            <person name="Rahmani R.S."/>
            <person name="Gugger P.F."/>
            <person name="Wang M."/>
            <person name="Li H."/>
            <person name="Zhang Y."/>
            <person name="Li Z."/>
            <person name="Wang Q."/>
            <person name="Van de Peer Y."/>
            <person name="Marchal K."/>
            <person name="Chen J."/>
        </authorList>
    </citation>
    <scope>NUCLEOTIDE SEQUENCE [LARGE SCALE GENOMIC DNA]</scope>
    <source>
        <tissue evidence="1">Leaf</tissue>
    </source>
</reference>
<name>A0A822ZCF0_NELNU</name>
<keyword evidence="2" id="KW-1185">Reference proteome</keyword>
<dbReference type="Proteomes" id="UP000607653">
    <property type="component" value="Unassembled WGS sequence"/>
</dbReference>
<sequence length="41" mass="5040">MEVSFLIKTKNVKKIEDCRKCKIIYLEKNIKIEKQNWNKLE</sequence>
<dbReference type="AlphaFoldDB" id="A0A822ZCF0"/>
<proteinExistence type="predicted"/>
<evidence type="ECO:0000313" key="1">
    <source>
        <dbReference type="EMBL" id="DAD41159.1"/>
    </source>
</evidence>
<evidence type="ECO:0000313" key="2">
    <source>
        <dbReference type="Proteomes" id="UP000607653"/>
    </source>
</evidence>
<gene>
    <name evidence="1" type="ORF">HUJ06_015482</name>
</gene>
<dbReference type="EMBL" id="DUZY01000005">
    <property type="protein sequence ID" value="DAD41159.1"/>
    <property type="molecule type" value="Genomic_DNA"/>
</dbReference>
<accession>A0A822ZCF0</accession>
<comment type="caution">
    <text evidence="1">The sequence shown here is derived from an EMBL/GenBank/DDBJ whole genome shotgun (WGS) entry which is preliminary data.</text>
</comment>
<protein>
    <submittedName>
        <fullName evidence="1">Uncharacterized protein</fullName>
    </submittedName>
</protein>
<organism evidence="1 2">
    <name type="scientific">Nelumbo nucifera</name>
    <name type="common">Sacred lotus</name>
    <dbReference type="NCBI Taxonomy" id="4432"/>
    <lineage>
        <taxon>Eukaryota</taxon>
        <taxon>Viridiplantae</taxon>
        <taxon>Streptophyta</taxon>
        <taxon>Embryophyta</taxon>
        <taxon>Tracheophyta</taxon>
        <taxon>Spermatophyta</taxon>
        <taxon>Magnoliopsida</taxon>
        <taxon>Proteales</taxon>
        <taxon>Nelumbonaceae</taxon>
        <taxon>Nelumbo</taxon>
    </lineage>
</organism>